<feature type="compositionally biased region" description="Acidic residues" evidence="1">
    <location>
        <begin position="120"/>
        <end position="132"/>
    </location>
</feature>
<organism evidence="2 3">
    <name type="scientific">Ophiocordyceps australis</name>
    <dbReference type="NCBI Taxonomy" id="1399860"/>
    <lineage>
        <taxon>Eukaryota</taxon>
        <taxon>Fungi</taxon>
        <taxon>Dikarya</taxon>
        <taxon>Ascomycota</taxon>
        <taxon>Pezizomycotina</taxon>
        <taxon>Sordariomycetes</taxon>
        <taxon>Hypocreomycetidae</taxon>
        <taxon>Hypocreales</taxon>
        <taxon>Ophiocordycipitaceae</taxon>
        <taxon>Ophiocordyceps</taxon>
    </lineage>
</organism>
<evidence type="ECO:0000313" key="3">
    <source>
        <dbReference type="Proteomes" id="UP000226192"/>
    </source>
</evidence>
<dbReference type="Proteomes" id="UP000226192">
    <property type="component" value="Unassembled WGS sequence"/>
</dbReference>
<name>A0A2C5Y2B3_9HYPO</name>
<keyword evidence="3" id="KW-1185">Reference proteome</keyword>
<reference evidence="2 3" key="1">
    <citation type="submission" date="2017-06" db="EMBL/GenBank/DDBJ databases">
        <title>Ant-infecting Ophiocordyceps genomes reveal a high diversity of potential behavioral manipulation genes and a possible major role for enterotoxins.</title>
        <authorList>
            <person name="De Bekker C."/>
            <person name="Evans H.C."/>
            <person name="Brachmann A."/>
            <person name="Hughes D.P."/>
        </authorList>
    </citation>
    <scope>NUCLEOTIDE SEQUENCE [LARGE SCALE GENOMIC DNA]</scope>
    <source>
        <strain evidence="2 3">Map64</strain>
    </source>
</reference>
<proteinExistence type="predicted"/>
<accession>A0A2C5Y2B3</accession>
<feature type="region of interest" description="Disordered" evidence="1">
    <location>
        <begin position="120"/>
        <end position="156"/>
    </location>
</feature>
<evidence type="ECO:0000313" key="2">
    <source>
        <dbReference type="EMBL" id="PHH62817.1"/>
    </source>
</evidence>
<gene>
    <name evidence="2" type="ORF">CDD81_6709</name>
</gene>
<dbReference type="EMBL" id="NJET01000063">
    <property type="protein sequence ID" value="PHH62817.1"/>
    <property type="molecule type" value="Genomic_DNA"/>
</dbReference>
<sequence>MGFLARLVRAKSSKSSSKTKSKKNVPRRGLIFGATPTVAKTTPPITRSVSNKRKKSVPQTVLAHAWKSIQETTRRLANMKFGQKKMDAKIWLAEERYRCRYLDQDFMMDEADEEDGDWDFMEEEDVDDDDILDSYNPRDLNGRFGRGQLANPRQCE</sequence>
<protein>
    <submittedName>
        <fullName evidence="2">Uncharacterized protein</fullName>
    </submittedName>
</protein>
<dbReference type="AlphaFoldDB" id="A0A2C5Y2B3"/>
<comment type="caution">
    <text evidence="2">The sequence shown here is derived from an EMBL/GenBank/DDBJ whole genome shotgun (WGS) entry which is preliminary data.</text>
</comment>
<evidence type="ECO:0000256" key="1">
    <source>
        <dbReference type="SAM" id="MobiDB-lite"/>
    </source>
</evidence>